<dbReference type="PANTHER" id="PTHR15680">
    <property type="entry name" value="RIBOSOMAL PROTEIN L19"/>
    <property type="match status" value="1"/>
</dbReference>
<dbReference type="GO" id="GO:0003735">
    <property type="term" value="F:structural constituent of ribosome"/>
    <property type="evidence" value="ECO:0007669"/>
    <property type="project" value="InterPro"/>
</dbReference>
<name>A0A1F7YT00_9BACT</name>
<sequence length="161" mass="17901">MAIKTTHGETTFGVGDVVRVHQLVVETGKEDKMRTQIFEGTVIGIRGKATGKSFIVRRVGAQNVGIEQIFPLHSPLIKKVEIKRSGVSGAEQAKLYYFRDKSRREIETVYKRAARRNKVVAIPAKSKSKPVPKRKLAKTRIAPKKKASATKGKASAYKKRT</sequence>
<evidence type="ECO:0000313" key="7">
    <source>
        <dbReference type="Proteomes" id="UP000177263"/>
    </source>
</evidence>
<dbReference type="Gene3D" id="2.30.30.790">
    <property type="match status" value="1"/>
</dbReference>
<keyword evidence="2" id="KW-0689">Ribosomal protein</keyword>
<evidence type="ECO:0000256" key="4">
    <source>
        <dbReference type="RuleBase" id="RU000559"/>
    </source>
</evidence>
<dbReference type="InterPro" id="IPR008991">
    <property type="entry name" value="Translation_prot_SH3-like_sf"/>
</dbReference>
<dbReference type="GO" id="GO:0022625">
    <property type="term" value="C:cytosolic large ribosomal subunit"/>
    <property type="evidence" value="ECO:0007669"/>
    <property type="project" value="TreeGrafter"/>
</dbReference>
<feature type="compositionally biased region" description="Basic residues" evidence="5">
    <location>
        <begin position="126"/>
        <end position="148"/>
    </location>
</feature>
<comment type="caution">
    <text evidence="6">The sequence shown here is derived from an EMBL/GenBank/DDBJ whole genome shotgun (WGS) entry which is preliminary data.</text>
</comment>
<reference evidence="6 7" key="1">
    <citation type="journal article" date="2016" name="Nat. Commun.">
        <title>Thousands of microbial genomes shed light on interconnected biogeochemical processes in an aquifer system.</title>
        <authorList>
            <person name="Anantharaman K."/>
            <person name="Brown C.T."/>
            <person name="Hug L.A."/>
            <person name="Sharon I."/>
            <person name="Castelle C.J."/>
            <person name="Probst A.J."/>
            <person name="Thomas B.C."/>
            <person name="Singh A."/>
            <person name="Wilkins M.J."/>
            <person name="Karaoz U."/>
            <person name="Brodie E.L."/>
            <person name="Williams K.H."/>
            <person name="Hubbard S.S."/>
            <person name="Banfield J.F."/>
        </authorList>
    </citation>
    <scope>NUCLEOTIDE SEQUENCE [LARGE SCALE GENOMIC DNA]</scope>
</reference>
<dbReference type="InterPro" id="IPR038657">
    <property type="entry name" value="Ribosomal_bL19_sf"/>
</dbReference>
<dbReference type="SUPFAM" id="SSF50104">
    <property type="entry name" value="Translation proteins SH3-like domain"/>
    <property type="match status" value="1"/>
</dbReference>
<dbReference type="AlphaFoldDB" id="A0A1F7YT00"/>
<evidence type="ECO:0000256" key="3">
    <source>
        <dbReference type="ARBA" id="ARBA00023274"/>
    </source>
</evidence>
<dbReference type="STRING" id="1802500.A2801_00140"/>
<organism evidence="6 7">
    <name type="scientific">Candidatus Woesebacteria bacterium RIFCSPHIGHO2_01_FULL_41_10</name>
    <dbReference type="NCBI Taxonomy" id="1802500"/>
    <lineage>
        <taxon>Bacteria</taxon>
        <taxon>Candidatus Woeseibacteriota</taxon>
    </lineage>
</organism>
<gene>
    <name evidence="6" type="ORF">A2801_00140</name>
</gene>
<evidence type="ECO:0000313" key="6">
    <source>
        <dbReference type="EMBL" id="OGM29798.1"/>
    </source>
</evidence>
<comment type="similarity">
    <text evidence="1 4">Belongs to the bacterial ribosomal protein bL19 family.</text>
</comment>
<dbReference type="PRINTS" id="PR00061">
    <property type="entry name" value="RIBOSOMALL19"/>
</dbReference>
<protein>
    <recommendedName>
        <fullName evidence="4">50S ribosomal protein L19</fullName>
    </recommendedName>
</protein>
<dbReference type="PANTHER" id="PTHR15680:SF9">
    <property type="entry name" value="LARGE RIBOSOMAL SUBUNIT PROTEIN BL19M"/>
    <property type="match status" value="1"/>
</dbReference>
<dbReference type="InterPro" id="IPR001857">
    <property type="entry name" value="Ribosomal_bL19"/>
</dbReference>
<proteinExistence type="inferred from homology"/>
<evidence type="ECO:0000256" key="1">
    <source>
        <dbReference type="ARBA" id="ARBA00005781"/>
    </source>
</evidence>
<accession>A0A1F7YT00</accession>
<comment type="function">
    <text evidence="4">This protein is located at the 30S-50S ribosomal subunit interface and may play a role in the structure and function of the aminoacyl-tRNA binding site.</text>
</comment>
<dbReference type="Proteomes" id="UP000177263">
    <property type="component" value="Unassembled WGS sequence"/>
</dbReference>
<feature type="region of interest" description="Disordered" evidence="5">
    <location>
        <begin position="124"/>
        <end position="161"/>
    </location>
</feature>
<evidence type="ECO:0000256" key="2">
    <source>
        <dbReference type="ARBA" id="ARBA00022980"/>
    </source>
</evidence>
<keyword evidence="3 4" id="KW-0687">Ribonucleoprotein</keyword>
<dbReference type="GO" id="GO:0006412">
    <property type="term" value="P:translation"/>
    <property type="evidence" value="ECO:0007669"/>
    <property type="project" value="InterPro"/>
</dbReference>
<dbReference type="EMBL" id="MGGM01000009">
    <property type="protein sequence ID" value="OGM29798.1"/>
    <property type="molecule type" value="Genomic_DNA"/>
</dbReference>
<evidence type="ECO:0000256" key="5">
    <source>
        <dbReference type="SAM" id="MobiDB-lite"/>
    </source>
</evidence>
<dbReference type="Pfam" id="PF01245">
    <property type="entry name" value="Ribosomal_L19"/>
    <property type="match status" value="1"/>
</dbReference>